<dbReference type="InterPro" id="IPR030941">
    <property type="entry name" value="Predic_Ig_block"/>
</dbReference>
<accession>A0ABS6DQ33</accession>
<reference evidence="6" key="1">
    <citation type="submission" date="2021-06" db="EMBL/GenBank/DDBJ databases">
        <title>Novel Mycoplasma species detected in California sea lions (Zalophus californianus) from the USA.</title>
        <authorList>
            <person name="Volokhov D.V."/>
            <person name="Furtak V.A."/>
            <person name="Zagorodnyaya T.A."/>
        </authorList>
    </citation>
    <scope>NUCLEOTIDE SEQUENCE [LARGE SCALE GENOMIC DNA]</scope>
    <source>
        <strain evidence="6">CSL 5346</strain>
    </source>
</reference>
<evidence type="ECO:0000256" key="1">
    <source>
        <dbReference type="SAM" id="MobiDB-lite"/>
    </source>
</evidence>
<feature type="signal peptide" evidence="2">
    <location>
        <begin position="1"/>
        <end position="25"/>
    </location>
</feature>
<feature type="domain" description="IgG-blocking virulence" evidence="3">
    <location>
        <begin position="362"/>
        <end position="563"/>
    </location>
</feature>
<evidence type="ECO:0000259" key="5">
    <source>
        <dbReference type="Pfam" id="PF26364"/>
    </source>
</evidence>
<feature type="compositionally biased region" description="Pro residues" evidence="1">
    <location>
        <begin position="126"/>
        <end position="142"/>
    </location>
</feature>
<keyword evidence="7" id="KW-1185">Reference proteome</keyword>
<evidence type="ECO:0000256" key="2">
    <source>
        <dbReference type="SAM" id="SignalP"/>
    </source>
</evidence>
<evidence type="ECO:0000313" key="7">
    <source>
        <dbReference type="Proteomes" id="UP000718793"/>
    </source>
</evidence>
<dbReference type="RefSeq" id="WP_216488722.1">
    <property type="nucleotide sequence ID" value="NZ_JAHMHH010000001.1"/>
</dbReference>
<name>A0ABS6DQ33_9MOLU</name>
<feature type="compositionally biased region" description="Basic and acidic residues" evidence="1">
    <location>
        <begin position="93"/>
        <end position="125"/>
    </location>
</feature>
<gene>
    <name evidence="6" type="ORF">KQ875_01580</name>
</gene>
<evidence type="ECO:0000313" key="6">
    <source>
        <dbReference type="EMBL" id="MBU4692286.1"/>
    </source>
</evidence>
<evidence type="ECO:0000259" key="3">
    <source>
        <dbReference type="Pfam" id="PF26360"/>
    </source>
</evidence>
<feature type="domain" description="Mycoplasma immunoglobulin binding protein M2" evidence="5">
    <location>
        <begin position="573"/>
        <end position="766"/>
    </location>
</feature>
<dbReference type="InterPro" id="IPR030942">
    <property type="entry name" value="Mycoplas_M_dom"/>
</dbReference>
<dbReference type="Pfam" id="PF26361">
    <property type="entry name" value="MIB_arm"/>
    <property type="match status" value="1"/>
</dbReference>
<proteinExistence type="predicted"/>
<sequence length="774" mass="87823">MRFLKTKKQKILLVTISSIFAASMAASSAIYFTNKSHKQTLYYNAHNNAKNNFVEGNNVDLNNTVPSNSDSNLKKIPDPTPPPAPEIPPVVEKVPEPPKPEPEKPKPEEPKPEPIPEPKPEEPKPEPVPQPEPPKPDPIPEPPKPEPKPQPKPEEPKPELTDKAIVSGVEVSATIERAKPRNIATYDRDNQITNRVPYTNDSTDKLKSIVVTQELRDKVVKDVIGQGETLGLASKWYQDMTGMANQVLAQQPDKLDSWLNQNRDFWVRTFYKFERLFDSPNVSNFLKEDAKAKYPDMKFNSRDHRYIWLYTNLDWSKFTKLSSNAEKQLKEGYVLDPRNAYINADGSLDSHSYGQPDRFNSVTSRLTRDNSTRRVFSYDSYYTRSPDAIANGEYPGWKKRDANNDEIFNGLIQSGDGIKALHMQREKPTNEPGQINEGYVIEIDAANEAGYNKTIQLIKTLKTKKANVVSYRIKNMGKNSSAQAFKPILRELPDDILQLELFFSAQATNTSSLIELENKRIKELSLYTLGNSLQDEWSINPFSLRNTAWVNTNDYNVSADYGRNQDIATRITFNTLAFDQSDYLENDQDHWKRINLGLRMAYFARNNEPIFQGSLGPGLSPDHNEGNNSYPTLLDFSRIPKIKTLKGLEFRDIIKPSNRPRKVKQVTFYNNKPEFEISNYDLIGAGLENIDTGSPMEKPKILFSNGRTTTKFRIKDNYLSPEAISNLVTFKRYAHNGNSSFSGTVVLDPGNDALKSKLQSAGFDVEFDNGYEIS</sequence>
<dbReference type="Pfam" id="PF26360">
    <property type="entry name" value="MIB_M1"/>
    <property type="match status" value="1"/>
</dbReference>
<feature type="domain" description="Mycoplasma immunoglobulin binding protein arm" evidence="4">
    <location>
        <begin position="212"/>
        <end position="356"/>
    </location>
</feature>
<dbReference type="Proteomes" id="UP000718793">
    <property type="component" value="Unassembled WGS sequence"/>
</dbReference>
<keyword evidence="2" id="KW-0732">Signal</keyword>
<dbReference type="InterPro" id="IPR058861">
    <property type="entry name" value="MIB_arm"/>
</dbReference>
<evidence type="ECO:0000259" key="4">
    <source>
        <dbReference type="Pfam" id="PF26361"/>
    </source>
</evidence>
<feature type="region of interest" description="Disordered" evidence="1">
    <location>
        <begin position="54"/>
        <end position="173"/>
    </location>
</feature>
<feature type="compositionally biased region" description="Basic and acidic residues" evidence="1">
    <location>
        <begin position="143"/>
        <end position="162"/>
    </location>
</feature>
<comment type="caution">
    <text evidence="6">The sequence shown here is derived from an EMBL/GenBank/DDBJ whole genome shotgun (WGS) entry which is preliminary data.</text>
</comment>
<dbReference type="Pfam" id="PF26364">
    <property type="entry name" value="MIB_M2"/>
    <property type="match status" value="1"/>
</dbReference>
<dbReference type="NCBIfam" id="TIGR04526">
    <property type="entry name" value="predic_Ig_block"/>
    <property type="match status" value="1"/>
</dbReference>
<dbReference type="InterPro" id="IPR058860">
    <property type="entry name" value="MIB_M2"/>
</dbReference>
<dbReference type="EMBL" id="JAHMHH010000001">
    <property type="protein sequence ID" value="MBU4692286.1"/>
    <property type="molecule type" value="Genomic_DNA"/>
</dbReference>
<feature type="compositionally biased region" description="Polar residues" evidence="1">
    <location>
        <begin position="54"/>
        <end position="71"/>
    </location>
</feature>
<organism evidence="6 7">
    <name type="scientific">Mycoplasma zalophi</name>
    <dbReference type="NCBI Taxonomy" id="191287"/>
    <lineage>
        <taxon>Bacteria</taxon>
        <taxon>Bacillati</taxon>
        <taxon>Mycoplasmatota</taxon>
        <taxon>Mollicutes</taxon>
        <taxon>Mycoplasmataceae</taxon>
        <taxon>Mycoplasma</taxon>
    </lineage>
</organism>
<protein>
    <submittedName>
        <fullName evidence="6">Immunoglobulin-blocking virulence protein</fullName>
    </submittedName>
</protein>
<dbReference type="NCBIfam" id="TIGR04524">
    <property type="entry name" value="mycoplas_M_dom"/>
    <property type="match status" value="1"/>
</dbReference>
<feature type="compositionally biased region" description="Pro residues" evidence="1">
    <location>
        <begin position="78"/>
        <end position="88"/>
    </location>
</feature>
<feature type="chain" id="PRO_5047135610" evidence="2">
    <location>
        <begin position="26"/>
        <end position="774"/>
    </location>
</feature>